<feature type="domain" description="EamA" evidence="7">
    <location>
        <begin position="145"/>
        <end position="280"/>
    </location>
</feature>
<comment type="subcellular location">
    <subcellularLocation>
        <location evidence="1">Membrane</location>
        <topology evidence="1">Multi-pass membrane protein</topology>
    </subcellularLocation>
</comment>
<name>A0ABT5SLK8_9MICO</name>
<evidence type="ECO:0000313" key="8">
    <source>
        <dbReference type="EMBL" id="MDD7963001.1"/>
    </source>
</evidence>
<feature type="transmembrane region" description="Helical" evidence="6">
    <location>
        <begin position="176"/>
        <end position="195"/>
    </location>
</feature>
<keyword evidence="9" id="KW-1185">Reference proteome</keyword>
<evidence type="ECO:0000256" key="4">
    <source>
        <dbReference type="ARBA" id="ARBA00022989"/>
    </source>
</evidence>
<keyword evidence="3 6" id="KW-0812">Transmembrane</keyword>
<evidence type="ECO:0000256" key="2">
    <source>
        <dbReference type="ARBA" id="ARBA00007362"/>
    </source>
</evidence>
<dbReference type="SUPFAM" id="SSF103481">
    <property type="entry name" value="Multidrug resistance efflux transporter EmrE"/>
    <property type="match status" value="2"/>
</dbReference>
<comment type="similarity">
    <text evidence="2">Belongs to the EamA transporter family.</text>
</comment>
<gene>
    <name evidence="8" type="ORF">PUW80_11660</name>
</gene>
<dbReference type="InterPro" id="IPR000620">
    <property type="entry name" value="EamA_dom"/>
</dbReference>
<evidence type="ECO:0000256" key="5">
    <source>
        <dbReference type="ARBA" id="ARBA00023136"/>
    </source>
</evidence>
<dbReference type="Proteomes" id="UP001218170">
    <property type="component" value="Unassembled WGS sequence"/>
</dbReference>
<reference evidence="8 9" key="1">
    <citation type="submission" date="2023-02" db="EMBL/GenBank/DDBJ databases">
        <title>Study of novel species of the Microbacterium genus.</title>
        <authorList>
            <person name="Arroyo-Herrera I."/>
            <person name="Roman-Ponce B."/>
            <person name="Vasquez-Murrieta M.S."/>
        </authorList>
    </citation>
    <scope>NUCLEOTIDE SEQUENCE [LARGE SCALE GENOMIC DNA]</scope>
    <source>
        <strain evidence="8 9">NE1TT3</strain>
    </source>
</reference>
<accession>A0ABT5SLK8</accession>
<feature type="domain" description="EamA" evidence="7">
    <location>
        <begin position="9"/>
        <end position="135"/>
    </location>
</feature>
<dbReference type="EMBL" id="JAQZCI010000002">
    <property type="protein sequence ID" value="MDD7963001.1"/>
    <property type="molecule type" value="Genomic_DNA"/>
</dbReference>
<evidence type="ECO:0000256" key="3">
    <source>
        <dbReference type="ARBA" id="ARBA00022692"/>
    </source>
</evidence>
<evidence type="ECO:0000256" key="1">
    <source>
        <dbReference type="ARBA" id="ARBA00004141"/>
    </source>
</evidence>
<comment type="caution">
    <text evidence="8">The sequence shown here is derived from an EMBL/GenBank/DDBJ whole genome shotgun (WGS) entry which is preliminary data.</text>
</comment>
<dbReference type="RefSeq" id="WP_274264710.1">
    <property type="nucleotide sequence ID" value="NZ_JAQZCI010000002.1"/>
</dbReference>
<feature type="transmembrane region" description="Helical" evidence="6">
    <location>
        <begin position="145"/>
        <end position="164"/>
    </location>
</feature>
<feature type="transmembrane region" description="Helical" evidence="6">
    <location>
        <begin position="207"/>
        <end position="227"/>
    </location>
</feature>
<feature type="transmembrane region" description="Helical" evidence="6">
    <location>
        <begin position="66"/>
        <end position="85"/>
    </location>
</feature>
<dbReference type="PANTHER" id="PTHR32322:SF2">
    <property type="entry name" value="EAMA DOMAIN-CONTAINING PROTEIN"/>
    <property type="match status" value="1"/>
</dbReference>
<dbReference type="InterPro" id="IPR037185">
    <property type="entry name" value="EmrE-like"/>
</dbReference>
<proteinExistence type="inferred from homology"/>
<dbReference type="Pfam" id="PF00892">
    <property type="entry name" value="EamA"/>
    <property type="match status" value="2"/>
</dbReference>
<feature type="transmembrane region" description="Helical" evidence="6">
    <location>
        <begin position="119"/>
        <end position="139"/>
    </location>
</feature>
<evidence type="ECO:0000313" key="9">
    <source>
        <dbReference type="Proteomes" id="UP001218170"/>
    </source>
</evidence>
<keyword evidence="4 6" id="KW-1133">Transmembrane helix</keyword>
<sequence>MLSNTRALVLTTALAPIAWGTTYLTATTFLPPGHPLLTAAVRALPAGLMLLALARRLPSGPWWWRSGLLGALNITVFFACLFIAADRLPGGVAAVVGGIQPLVVTVLASLLLSERLTPVAIRAGVAGALGVALIVAPGGVDLDPLGVTAALVGALSMAVGTVLTKRWGGGVPPLALTAWQLMAGGILLALLAAIVEPAPTVPLNATHLAAYAYLSMIGTAIAYVLWFRGLRSLPARLPAFLGLLSPVVAVLLGLTLARETLTPLQITGIAVVIGSVAAVVGHRGVHARRAGGECPRWDSNPD</sequence>
<feature type="transmembrane region" description="Helical" evidence="6">
    <location>
        <begin position="239"/>
        <end position="257"/>
    </location>
</feature>
<dbReference type="Gene3D" id="1.10.3730.20">
    <property type="match status" value="1"/>
</dbReference>
<feature type="transmembrane region" description="Helical" evidence="6">
    <location>
        <begin position="36"/>
        <end position="54"/>
    </location>
</feature>
<feature type="transmembrane region" description="Helical" evidence="6">
    <location>
        <begin position="263"/>
        <end position="281"/>
    </location>
</feature>
<feature type="transmembrane region" description="Helical" evidence="6">
    <location>
        <begin position="91"/>
        <end position="112"/>
    </location>
</feature>
<evidence type="ECO:0000256" key="6">
    <source>
        <dbReference type="SAM" id="Phobius"/>
    </source>
</evidence>
<dbReference type="InterPro" id="IPR050638">
    <property type="entry name" value="AA-Vitamin_Transporters"/>
</dbReference>
<keyword evidence="5 6" id="KW-0472">Membrane</keyword>
<organism evidence="8 9">
    <name type="scientific">Microbacterium thalli</name>
    <dbReference type="NCBI Taxonomy" id="3027921"/>
    <lineage>
        <taxon>Bacteria</taxon>
        <taxon>Bacillati</taxon>
        <taxon>Actinomycetota</taxon>
        <taxon>Actinomycetes</taxon>
        <taxon>Micrococcales</taxon>
        <taxon>Microbacteriaceae</taxon>
        <taxon>Microbacterium</taxon>
    </lineage>
</organism>
<evidence type="ECO:0000259" key="7">
    <source>
        <dbReference type="Pfam" id="PF00892"/>
    </source>
</evidence>
<protein>
    <submittedName>
        <fullName evidence="8">EamA family transporter</fullName>
    </submittedName>
</protein>
<dbReference type="PANTHER" id="PTHR32322">
    <property type="entry name" value="INNER MEMBRANE TRANSPORTER"/>
    <property type="match status" value="1"/>
</dbReference>